<evidence type="ECO:0000259" key="6">
    <source>
        <dbReference type="Pfam" id="PF04932"/>
    </source>
</evidence>
<feature type="transmembrane region" description="Helical" evidence="5">
    <location>
        <begin position="344"/>
        <end position="364"/>
    </location>
</feature>
<feature type="transmembrane region" description="Helical" evidence="5">
    <location>
        <begin position="60"/>
        <end position="79"/>
    </location>
</feature>
<dbReference type="InterPro" id="IPR051533">
    <property type="entry name" value="WaaL-like"/>
</dbReference>
<protein>
    <recommendedName>
        <fullName evidence="6">O-antigen ligase-related domain-containing protein</fullName>
    </recommendedName>
</protein>
<dbReference type="PANTHER" id="PTHR37422">
    <property type="entry name" value="TEICHURONIC ACID BIOSYNTHESIS PROTEIN TUAE"/>
    <property type="match status" value="1"/>
</dbReference>
<evidence type="ECO:0000313" key="8">
    <source>
        <dbReference type="Proteomes" id="UP000094741"/>
    </source>
</evidence>
<dbReference type="Pfam" id="PF04932">
    <property type="entry name" value="Wzy_C"/>
    <property type="match status" value="1"/>
</dbReference>
<keyword evidence="2 5" id="KW-0812">Transmembrane</keyword>
<dbReference type="GO" id="GO:0016020">
    <property type="term" value="C:membrane"/>
    <property type="evidence" value="ECO:0007669"/>
    <property type="project" value="UniProtKB-SubCell"/>
</dbReference>
<dbReference type="eggNOG" id="COG3307">
    <property type="taxonomic scope" value="Bacteria"/>
</dbReference>
<organism evidence="7 8">
    <name type="scientific">Vibrio genomosp. F10 str. ZF-129</name>
    <dbReference type="NCBI Taxonomy" id="1187848"/>
    <lineage>
        <taxon>Bacteria</taxon>
        <taxon>Pseudomonadati</taxon>
        <taxon>Pseudomonadota</taxon>
        <taxon>Gammaproteobacteria</taxon>
        <taxon>Vibrionales</taxon>
        <taxon>Vibrionaceae</taxon>
        <taxon>Vibrio</taxon>
    </lineage>
</organism>
<dbReference type="STRING" id="1187848.A1QO_10435"/>
<accession>A0A1E5BE87</accession>
<feature type="transmembrane region" description="Helical" evidence="5">
    <location>
        <begin position="190"/>
        <end position="207"/>
    </location>
</feature>
<proteinExistence type="predicted"/>
<feature type="transmembrane region" description="Helical" evidence="5">
    <location>
        <begin position="370"/>
        <end position="387"/>
    </location>
</feature>
<evidence type="ECO:0000256" key="1">
    <source>
        <dbReference type="ARBA" id="ARBA00004141"/>
    </source>
</evidence>
<name>A0A1E5BE87_9VIBR</name>
<feature type="transmembrane region" description="Helical" evidence="5">
    <location>
        <begin position="9"/>
        <end position="25"/>
    </location>
</feature>
<evidence type="ECO:0000256" key="2">
    <source>
        <dbReference type="ARBA" id="ARBA00022692"/>
    </source>
</evidence>
<comment type="subcellular location">
    <subcellularLocation>
        <location evidence="1">Membrane</location>
        <topology evidence="1">Multi-pass membrane protein</topology>
    </subcellularLocation>
</comment>
<dbReference type="PANTHER" id="PTHR37422:SF17">
    <property type="entry name" value="O-ANTIGEN LIGASE"/>
    <property type="match status" value="1"/>
</dbReference>
<evidence type="ECO:0000256" key="5">
    <source>
        <dbReference type="SAM" id="Phobius"/>
    </source>
</evidence>
<keyword evidence="3 5" id="KW-1133">Transmembrane helix</keyword>
<feature type="domain" description="O-antigen ligase-related" evidence="6">
    <location>
        <begin position="174"/>
        <end position="326"/>
    </location>
</feature>
<keyword evidence="4 5" id="KW-0472">Membrane</keyword>
<gene>
    <name evidence="7" type="ORF">A1QO_10435</name>
</gene>
<sequence>MLKSLSRHLLHLPLLWLAAGIIWFPQGNKPMVAIVLIVVLFYVFGHGLSDIKRNFQSSYWLGGILISALFVTISYKTYGASTQELRGLLIALVYLSVLPNNFLSWKNAQTLLCVAAMASFILSIWYFLIVPTDRIHWPTNPVPLAAHQGLVSLLSLGLLLTSFDGKKPWVLSFSMLLSGFSMLPTQSRGVIVGVAAVYFLACILLILQKKISYKNIVFSLVLMLICGALVKDVLMDRVNDTFEEVESIKSGNLDTSIGWRLQMYQAGIDLFVQKPILGHGEISSEYAEENAPGYTTSAYGYMAGHLHNNYIDKLAKSGFVGFSLLLFILFYPLYLGVFKYKNGFWLLALPSLHFIIFSMVDSPFRNGDTAVLYLIVIGLVIHSLSSVNQDKRLEP</sequence>
<feature type="transmembrane region" description="Helical" evidence="5">
    <location>
        <begin position="318"/>
        <end position="337"/>
    </location>
</feature>
<dbReference type="AlphaFoldDB" id="A0A1E5BE87"/>
<feature type="transmembrane region" description="Helical" evidence="5">
    <location>
        <begin position="31"/>
        <end position="48"/>
    </location>
</feature>
<evidence type="ECO:0000256" key="3">
    <source>
        <dbReference type="ARBA" id="ARBA00022989"/>
    </source>
</evidence>
<evidence type="ECO:0000256" key="4">
    <source>
        <dbReference type="ARBA" id="ARBA00023136"/>
    </source>
</evidence>
<reference evidence="7 8" key="1">
    <citation type="journal article" date="2012" name="Science">
        <title>Ecological populations of bacteria act as socially cohesive units of antibiotic production and resistance.</title>
        <authorList>
            <person name="Cordero O.X."/>
            <person name="Wildschutte H."/>
            <person name="Kirkup B."/>
            <person name="Proehl S."/>
            <person name="Ngo L."/>
            <person name="Hussain F."/>
            <person name="Le Roux F."/>
            <person name="Mincer T."/>
            <person name="Polz M.F."/>
        </authorList>
    </citation>
    <scope>NUCLEOTIDE SEQUENCE [LARGE SCALE GENOMIC DNA]</scope>
    <source>
        <strain evidence="7 8">ZF-129</strain>
    </source>
</reference>
<feature type="transmembrane region" description="Helical" evidence="5">
    <location>
        <begin position="110"/>
        <end position="130"/>
    </location>
</feature>
<dbReference type="EMBL" id="AJYQ02000107">
    <property type="protein sequence ID" value="OEE33089.1"/>
    <property type="molecule type" value="Genomic_DNA"/>
</dbReference>
<dbReference type="Proteomes" id="UP000094741">
    <property type="component" value="Unassembled WGS sequence"/>
</dbReference>
<evidence type="ECO:0000313" key="7">
    <source>
        <dbReference type="EMBL" id="OEE33089.1"/>
    </source>
</evidence>
<dbReference type="InterPro" id="IPR007016">
    <property type="entry name" value="O-antigen_ligase-rel_domated"/>
</dbReference>
<feature type="transmembrane region" description="Helical" evidence="5">
    <location>
        <begin position="216"/>
        <end position="234"/>
    </location>
</feature>
<feature type="transmembrane region" description="Helical" evidence="5">
    <location>
        <begin position="85"/>
        <end position="103"/>
    </location>
</feature>
<comment type="caution">
    <text evidence="7">The sequence shown here is derived from an EMBL/GenBank/DDBJ whole genome shotgun (WGS) entry which is preliminary data.</text>
</comment>